<gene>
    <name evidence="1" type="ORF">R1flu_018897</name>
</gene>
<accession>A0ABD1ZKK1</accession>
<dbReference type="EMBL" id="JBHFFA010000001">
    <property type="protein sequence ID" value="KAL2650769.1"/>
    <property type="molecule type" value="Genomic_DNA"/>
</dbReference>
<reference evidence="1 2" key="1">
    <citation type="submission" date="2024-09" db="EMBL/GenBank/DDBJ databases">
        <title>Chromosome-scale assembly of Riccia fluitans.</title>
        <authorList>
            <person name="Paukszto L."/>
            <person name="Sawicki J."/>
            <person name="Karawczyk K."/>
            <person name="Piernik-Szablinska J."/>
            <person name="Szczecinska M."/>
            <person name="Mazdziarz M."/>
        </authorList>
    </citation>
    <scope>NUCLEOTIDE SEQUENCE [LARGE SCALE GENOMIC DNA]</scope>
    <source>
        <strain evidence="1">Rf_01</strain>
        <tissue evidence="1">Aerial parts of the thallus</tissue>
    </source>
</reference>
<comment type="caution">
    <text evidence="1">The sequence shown here is derived from an EMBL/GenBank/DDBJ whole genome shotgun (WGS) entry which is preliminary data.</text>
</comment>
<keyword evidence="2" id="KW-1185">Reference proteome</keyword>
<name>A0ABD1ZKK1_9MARC</name>
<dbReference type="Proteomes" id="UP001605036">
    <property type="component" value="Unassembled WGS sequence"/>
</dbReference>
<organism evidence="1 2">
    <name type="scientific">Riccia fluitans</name>
    <dbReference type="NCBI Taxonomy" id="41844"/>
    <lineage>
        <taxon>Eukaryota</taxon>
        <taxon>Viridiplantae</taxon>
        <taxon>Streptophyta</taxon>
        <taxon>Embryophyta</taxon>
        <taxon>Marchantiophyta</taxon>
        <taxon>Marchantiopsida</taxon>
        <taxon>Marchantiidae</taxon>
        <taxon>Marchantiales</taxon>
        <taxon>Ricciaceae</taxon>
        <taxon>Riccia</taxon>
    </lineage>
</organism>
<evidence type="ECO:0000313" key="2">
    <source>
        <dbReference type="Proteomes" id="UP001605036"/>
    </source>
</evidence>
<evidence type="ECO:0000313" key="1">
    <source>
        <dbReference type="EMBL" id="KAL2650769.1"/>
    </source>
</evidence>
<sequence length="169" mass="20222">MAFHHFPYADLDFDDAELLPMYLDLIQLWTGLDPEVNQPEVNNSMIVQRALFDLEWQQEGPTRVWVYDLSSKVTSKCMQVFEKKFGIEVENEFQFIFRHWFHCMVVMELVPRSEWERPPRNELEMKHPLCFAIAAAERLEHTLLSINYGGLLVVQKYVSLYSHFETYRW</sequence>
<dbReference type="AlphaFoldDB" id="A0ABD1ZKK1"/>
<proteinExistence type="predicted"/>
<protein>
    <submittedName>
        <fullName evidence="1">Uncharacterized protein</fullName>
    </submittedName>
</protein>